<dbReference type="EMBL" id="GBRH01180878">
    <property type="protein sequence ID" value="JAE17018.1"/>
    <property type="molecule type" value="Transcribed_RNA"/>
</dbReference>
<keyword evidence="1" id="KW-0812">Transmembrane</keyword>
<keyword evidence="1" id="KW-0472">Membrane</keyword>
<reference evidence="2" key="1">
    <citation type="submission" date="2014-09" db="EMBL/GenBank/DDBJ databases">
        <authorList>
            <person name="Magalhaes I.L.F."/>
            <person name="Oliveira U."/>
            <person name="Santos F.R."/>
            <person name="Vidigal T.H.D.A."/>
            <person name="Brescovit A.D."/>
            <person name="Santos A.J."/>
        </authorList>
    </citation>
    <scope>NUCLEOTIDE SEQUENCE</scope>
    <source>
        <tissue evidence="2">Shoot tissue taken approximately 20 cm above the soil surface</tissue>
    </source>
</reference>
<accession>A0A0A9G8L3</accession>
<proteinExistence type="predicted"/>
<evidence type="ECO:0000256" key="1">
    <source>
        <dbReference type="SAM" id="Phobius"/>
    </source>
</evidence>
<protein>
    <submittedName>
        <fullName evidence="2">Uncharacterized protein</fullName>
    </submittedName>
</protein>
<dbReference type="AlphaFoldDB" id="A0A0A9G8L3"/>
<feature type="transmembrane region" description="Helical" evidence="1">
    <location>
        <begin position="33"/>
        <end position="51"/>
    </location>
</feature>
<name>A0A0A9G8L3_ARUDO</name>
<keyword evidence="1" id="KW-1133">Transmembrane helix</keyword>
<organism evidence="2">
    <name type="scientific">Arundo donax</name>
    <name type="common">Giant reed</name>
    <name type="synonym">Donax arundinaceus</name>
    <dbReference type="NCBI Taxonomy" id="35708"/>
    <lineage>
        <taxon>Eukaryota</taxon>
        <taxon>Viridiplantae</taxon>
        <taxon>Streptophyta</taxon>
        <taxon>Embryophyta</taxon>
        <taxon>Tracheophyta</taxon>
        <taxon>Spermatophyta</taxon>
        <taxon>Magnoliopsida</taxon>
        <taxon>Liliopsida</taxon>
        <taxon>Poales</taxon>
        <taxon>Poaceae</taxon>
        <taxon>PACMAD clade</taxon>
        <taxon>Arundinoideae</taxon>
        <taxon>Arundineae</taxon>
        <taxon>Arundo</taxon>
    </lineage>
</organism>
<sequence length="75" mass="8732">MLSKSASKSKVSCPHQLHLYFLFTMPTDKRWRLLIFHLACMIVSIPTLLAMCEFKSTCYPDCHLFFYIIISASVR</sequence>
<reference evidence="2" key="2">
    <citation type="journal article" date="2015" name="Data Brief">
        <title>Shoot transcriptome of the giant reed, Arundo donax.</title>
        <authorList>
            <person name="Barrero R.A."/>
            <person name="Guerrero F.D."/>
            <person name="Moolhuijzen P."/>
            <person name="Goolsby J.A."/>
            <person name="Tidwell J."/>
            <person name="Bellgard S.E."/>
            <person name="Bellgard M.I."/>
        </authorList>
    </citation>
    <scope>NUCLEOTIDE SEQUENCE</scope>
    <source>
        <tissue evidence="2">Shoot tissue taken approximately 20 cm above the soil surface</tissue>
    </source>
</reference>
<evidence type="ECO:0000313" key="2">
    <source>
        <dbReference type="EMBL" id="JAE17018.1"/>
    </source>
</evidence>